<dbReference type="InterPro" id="IPR011047">
    <property type="entry name" value="Quinoprotein_ADH-like_sf"/>
</dbReference>
<keyword evidence="2" id="KW-0677">Repeat</keyword>
<feature type="repeat" description="WD" evidence="3">
    <location>
        <begin position="614"/>
        <end position="643"/>
    </location>
</feature>
<dbReference type="Gene3D" id="1.25.40.10">
    <property type="entry name" value="Tetratricopeptide repeat domain"/>
    <property type="match status" value="1"/>
</dbReference>
<dbReference type="Pfam" id="PF00400">
    <property type="entry name" value="WD40"/>
    <property type="match status" value="7"/>
</dbReference>
<dbReference type="PROSITE" id="PS50294">
    <property type="entry name" value="WD_REPEATS_REGION"/>
    <property type="match status" value="5"/>
</dbReference>
<keyword evidence="1 3" id="KW-0853">WD repeat</keyword>
<dbReference type="InterPro" id="IPR015943">
    <property type="entry name" value="WD40/YVTN_repeat-like_dom_sf"/>
</dbReference>
<dbReference type="CDD" id="cd00200">
    <property type="entry name" value="WD40"/>
    <property type="match status" value="2"/>
</dbReference>
<evidence type="ECO:0000256" key="3">
    <source>
        <dbReference type="PROSITE-ProRule" id="PRU00221"/>
    </source>
</evidence>
<accession>A0ABV5M265</accession>
<comment type="caution">
    <text evidence="5">The sequence shown here is derived from an EMBL/GenBank/DDBJ whole genome shotgun (WGS) entry which is preliminary data.</text>
</comment>
<dbReference type="InterPro" id="IPR001680">
    <property type="entry name" value="WD40_rpt"/>
</dbReference>
<evidence type="ECO:0000313" key="5">
    <source>
        <dbReference type="EMBL" id="MFB9442896.1"/>
    </source>
</evidence>
<reference evidence="5 6" key="1">
    <citation type="submission" date="2024-09" db="EMBL/GenBank/DDBJ databases">
        <authorList>
            <person name="Sun Q."/>
            <person name="Mori K."/>
        </authorList>
    </citation>
    <scope>NUCLEOTIDE SEQUENCE [LARGE SCALE GENOMIC DNA]</scope>
    <source>
        <strain evidence="5 6">JCM 3307</strain>
    </source>
</reference>
<dbReference type="RefSeq" id="WP_223103196.1">
    <property type="nucleotide sequence ID" value="NZ_CP061913.1"/>
</dbReference>
<dbReference type="SMART" id="SM00320">
    <property type="entry name" value="WD40"/>
    <property type="match status" value="13"/>
</dbReference>
<dbReference type="EMBL" id="JBHMCA010000018">
    <property type="protein sequence ID" value="MFB9442896.1"/>
    <property type="molecule type" value="Genomic_DNA"/>
</dbReference>
<gene>
    <name evidence="5" type="ORF">ACFFTR_07370</name>
</gene>
<name>A0ABV5M265_9ACTN</name>
<feature type="repeat" description="WD" evidence="3">
    <location>
        <begin position="296"/>
        <end position="329"/>
    </location>
</feature>
<evidence type="ECO:0000256" key="2">
    <source>
        <dbReference type="ARBA" id="ARBA00022737"/>
    </source>
</evidence>
<dbReference type="PANTHER" id="PTHR22847">
    <property type="entry name" value="WD40 REPEAT PROTEIN"/>
    <property type="match status" value="1"/>
</dbReference>
<evidence type="ECO:0000313" key="6">
    <source>
        <dbReference type="Proteomes" id="UP001589608"/>
    </source>
</evidence>
<organism evidence="5 6">
    <name type="scientific">Dactylosporangium vinaceum</name>
    <dbReference type="NCBI Taxonomy" id="53362"/>
    <lineage>
        <taxon>Bacteria</taxon>
        <taxon>Bacillati</taxon>
        <taxon>Actinomycetota</taxon>
        <taxon>Actinomycetes</taxon>
        <taxon>Micromonosporales</taxon>
        <taxon>Micromonosporaceae</taxon>
        <taxon>Dactylosporangium</taxon>
    </lineage>
</organism>
<proteinExistence type="predicted"/>
<dbReference type="PANTHER" id="PTHR22847:SF637">
    <property type="entry name" value="WD REPEAT DOMAIN 5B"/>
    <property type="match status" value="1"/>
</dbReference>
<feature type="repeat" description="WD" evidence="3">
    <location>
        <begin position="178"/>
        <end position="207"/>
    </location>
</feature>
<dbReference type="InterPro" id="IPR036322">
    <property type="entry name" value="WD40_repeat_dom_sf"/>
</dbReference>
<sequence length="737" mass="78344">MPADELNDLALAALDAGDATEASRLFAAALDADPRHPAAVYNSGLLQWRAGRITDEQLVDELDEPEMAALRVEVLLERGEPDAALLDELHMPWLAPPRSNRDLPDMALAYTADGRVAVTGHADRVLRVWRDGALERELIGAEREIRAVVVDGDTAYAAGRDGVVRRWDLATGALLGVLNGHERDVMALALGGDLLASGGYDRALRLWRPDGEPVAVLPQDGAITGLALSATGLALVGLFEGFRLWNVRSGELLRAWPADRHADAVAFTPDGRYAIGADARAIHVWDVHSGREVRTLRGHRRGVRSLAVAPDGRHLLTGGYDGTARYWELTGRCLRTYAAGGQVAGVWVAADGRTARTGAVTGIERRFKLPGVYRAPAKPSPTRTDAERAAHARRFEELLAAARRPGADALATLREARAVPGFERDKRALLAWQELGPCARTGLRTAWATRTLTGHTAPVVAVALDRRCAVTGSWDGTARVWSGAGSRVLGGHEGRVDAVAVHDSTTVLTGGQDKTARFWRADTGECTGVLDGLGHAVRAVAFSPDGRLALVGTGYRRLLLVDPATAGIVAELTGPTDAITTVAFSAGGQHALSGGYDGVLRLWSIPSGELLNSYPGHKGAITSAAFGTDFLVSAGHDHTLRRWAPVSGDCTLLPGVRPGGVNAVSVTGDGRYVLAAGRDPKLRVYSTLDGRLVRTLSGHTGEVQAVDLLAPDWNALSGSLSGEARLWYLDWDLSTPS</sequence>
<feature type="repeat" description="WD" evidence="3">
    <location>
        <begin position="452"/>
        <end position="482"/>
    </location>
</feature>
<dbReference type="InterPro" id="IPR011990">
    <property type="entry name" value="TPR-like_helical_dom_sf"/>
</dbReference>
<evidence type="ECO:0000256" key="4">
    <source>
        <dbReference type="PROSITE-ProRule" id="PRU00339"/>
    </source>
</evidence>
<keyword evidence="6" id="KW-1185">Reference proteome</keyword>
<feature type="repeat" description="WD" evidence="3">
    <location>
        <begin position="489"/>
        <end position="529"/>
    </location>
</feature>
<protein>
    <submittedName>
        <fullName evidence="5">WD40 repeat domain-containing protein</fullName>
    </submittedName>
</protein>
<dbReference type="Proteomes" id="UP001589608">
    <property type="component" value="Unassembled WGS sequence"/>
</dbReference>
<keyword evidence="4" id="KW-0802">TPR repeat</keyword>
<dbReference type="PROSITE" id="PS50082">
    <property type="entry name" value="WD_REPEATS_2"/>
    <property type="match status" value="6"/>
</dbReference>
<dbReference type="Gene3D" id="2.130.10.10">
    <property type="entry name" value="YVTN repeat-like/Quinoprotein amine dehydrogenase"/>
    <property type="match status" value="5"/>
</dbReference>
<dbReference type="SUPFAM" id="SSF50978">
    <property type="entry name" value="WD40 repeat-like"/>
    <property type="match status" value="1"/>
</dbReference>
<dbReference type="InterPro" id="IPR019734">
    <property type="entry name" value="TPR_rpt"/>
</dbReference>
<feature type="repeat" description="WD" evidence="3">
    <location>
        <begin position="572"/>
        <end position="613"/>
    </location>
</feature>
<evidence type="ECO:0000256" key="1">
    <source>
        <dbReference type="ARBA" id="ARBA00022574"/>
    </source>
</evidence>
<feature type="repeat" description="TPR" evidence="4">
    <location>
        <begin position="3"/>
        <end position="36"/>
    </location>
</feature>
<dbReference type="PROSITE" id="PS50005">
    <property type="entry name" value="TPR"/>
    <property type="match status" value="1"/>
</dbReference>
<dbReference type="SUPFAM" id="SSF50998">
    <property type="entry name" value="Quinoprotein alcohol dehydrogenase-like"/>
    <property type="match status" value="1"/>
</dbReference>
<dbReference type="SUPFAM" id="SSF48452">
    <property type="entry name" value="TPR-like"/>
    <property type="match status" value="1"/>
</dbReference>